<keyword evidence="5" id="KW-1185">Reference proteome</keyword>
<name>A0A4P9X0G5_9FUNG</name>
<reference evidence="4 5" key="1">
    <citation type="journal article" date="2018" name="Nat. Microbiol.">
        <title>Leveraging single-cell genomics to expand the fungal tree of life.</title>
        <authorList>
            <person name="Ahrendt S.R."/>
            <person name="Quandt C.A."/>
            <person name="Ciobanu D."/>
            <person name="Clum A."/>
            <person name="Salamov A."/>
            <person name="Andreopoulos B."/>
            <person name="Cheng J.F."/>
            <person name="Woyke T."/>
            <person name="Pelin A."/>
            <person name="Henrissat B."/>
            <person name="Reynolds N.K."/>
            <person name="Benny G.L."/>
            <person name="Smith M.E."/>
            <person name="James T.Y."/>
            <person name="Grigoriev I.V."/>
        </authorList>
    </citation>
    <scope>NUCLEOTIDE SEQUENCE [LARGE SCALE GENOMIC DNA]</scope>
    <source>
        <strain evidence="4 5">ATCC 52028</strain>
    </source>
</reference>
<feature type="chain" id="PRO_5036118878" evidence="1">
    <location>
        <begin position="27"/>
        <end position="101"/>
    </location>
</feature>
<feature type="non-terminal residue" evidence="3">
    <location>
        <position position="101"/>
    </location>
</feature>
<feature type="signal peptide" evidence="1">
    <location>
        <begin position="1"/>
        <end position="26"/>
    </location>
</feature>
<dbReference type="AlphaFoldDB" id="A0A4P9X0G5"/>
<feature type="non-terminal residue" evidence="3">
    <location>
        <position position="1"/>
    </location>
</feature>
<dbReference type="Proteomes" id="UP000274922">
    <property type="component" value="Unassembled WGS sequence"/>
</dbReference>
<dbReference type="STRING" id="1555241.A0A4P9X0G5"/>
<sequence length="101" mass="11659">KAVNDYDRKTQAFLKTLLVFVHLTSGLPMRGPEISSTRWCNTESVQRNTFIVDGRVAMFTTYHKSLNVTGQMARNWRFLHPTTGALILYYQAYVVPFRDSL</sequence>
<accession>A0A4P9X0G5</accession>
<dbReference type="EMBL" id="ML014470">
    <property type="protein sequence ID" value="RKO98355.1"/>
    <property type="molecule type" value="Genomic_DNA"/>
</dbReference>
<reference evidence="3" key="2">
    <citation type="submission" date="2018-04" db="EMBL/GenBank/DDBJ databases">
        <title>Leveraging single-cell genomics to expand the Fungal Tree of Life.</title>
        <authorList>
            <consortium name="DOE Joint Genome Institute"/>
            <person name="Ahrendt S.R."/>
            <person name="Quandt C.A."/>
            <person name="Ciobanu D."/>
            <person name="Clum A."/>
            <person name="Salamov A."/>
            <person name="Andreopoulos B."/>
            <person name="Cheng J.-F."/>
            <person name="Woyke T."/>
            <person name="Pelin A."/>
            <person name="Henrissat B."/>
            <person name="Benny G.L."/>
            <person name="Smith M.E."/>
            <person name="James T.Y."/>
            <person name="Grigoriev I.V."/>
        </authorList>
    </citation>
    <scope>NUCLEOTIDE SEQUENCE</scope>
    <source>
        <strain evidence="3">ATCC 52028</strain>
    </source>
</reference>
<proteinExistence type="predicted"/>
<evidence type="ECO:0000313" key="2">
    <source>
        <dbReference type="EMBL" id="RKO97319.1"/>
    </source>
</evidence>
<protein>
    <submittedName>
        <fullName evidence="3">Uncharacterized protein</fullName>
    </submittedName>
</protein>
<evidence type="ECO:0000256" key="1">
    <source>
        <dbReference type="SAM" id="SignalP"/>
    </source>
</evidence>
<reference evidence="2" key="3">
    <citation type="submission" date="2018-08" db="EMBL/GenBank/DDBJ databases">
        <title>Leveraging single-cell genomics to expand the Fungal Tree of Life.</title>
        <authorList>
            <consortium name="DOE Joint Genome Institute"/>
            <person name="Ahrendt S.R."/>
            <person name="Quandt C.A."/>
            <person name="Ciobanu D."/>
            <person name="Clum A."/>
            <person name="Salamov A."/>
            <person name="Andreopoulos B."/>
            <person name="Cheng J.-F."/>
            <person name="Woyke T."/>
            <person name="Pelin A."/>
            <person name="Henrissat B."/>
            <person name="Reynolds N."/>
            <person name="Benny G.L."/>
            <person name="Smith M.E."/>
            <person name="James T.Y."/>
            <person name="Grigoriev I.V."/>
        </authorList>
    </citation>
    <scope>NUCLEOTIDE SEQUENCE</scope>
    <source>
        <strain evidence="2">ATCC 52028</strain>
    </source>
</reference>
<organism evidence="3 5">
    <name type="scientific">Caulochytrium protostelioides</name>
    <dbReference type="NCBI Taxonomy" id="1555241"/>
    <lineage>
        <taxon>Eukaryota</taxon>
        <taxon>Fungi</taxon>
        <taxon>Fungi incertae sedis</taxon>
        <taxon>Chytridiomycota</taxon>
        <taxon>Chytridiomycota incertae sedis</taxon>
        <taxon>Chytridiomycetes</taxon>
        <taxon>Caulochytriales</taxon>
        <taxon>Caulochytriaceae</taxon>
        <taxon>Caulochytrium</taxon>
    </lineage>
</organism>
<evidence type="ECO:0000313" key="4">
    <source>
        <dbReference type="Proteomes" id="UP000268535"/>
    </source>
</evidence>
<keyword evidence="1" id="KW-0732">Signal</keyword>
<evidence type="ECO:0000313" key="5">
    <source>
        <dbReference type="Proteomes" id="UP000274922"/>
    </source>
</evidence>
<gene>
    <name evidence="2" type="ORF">CAUPRSCDRAFT_1179</name>
    <name evidence="3" type="ORF">CXG81DRAFT_1889</name>
</gene>
<dbReference type="OrthoDB" id="3943268at2759"/>
<dbReference type="Proteomes" id="UP000268535">
    <property type="component" value="Unassembled WGS sequence"/>
</dbReference>
<evidence type="ECO:0000313" key="3">
    <source>
        <dbReference type="EMBL" id="RKO98355.1"/>
    </source>
</evidence>
<dbReference type="EMBL" id="ML009313">
    <property type="protein sequence ID" value="RKO97319.1"/>
    <property type="molecule type" value="Genomic_DNA"/>
</dbReference>